<keyword evidence="1" id="KW-0812">Transmembrane</keyword>
<dbReference type="Proteomes" id="UP000001996">
    <property type="component" value="Unassembled WGS sequence"/>
</dbReference>
<dbReference type="VEuPathDB" id="FungiDB:LELG_03844"/>
<dbReference type="HOGENOM" id="CLU_1644030_0_0_1"/>
<protein>
    <submittedName>
        <fullName evidence="2">Uncharacterized protein</fullName>
    </submittedName>
</protein>
<keyword evidence="1" id="KW-1133">Transmembrane helix</keyword>
<sequence>MKIYTHSGHRSFISTSCTCTFSLSTLNVESPCCFSTSMVDLVVTVLFSSSSSSSFLPFSFEVRAVLSSFVNFEVALEFEVDDVDFDKSFVSSFLSPFSVISTSISLSLTFVSACISVSASASSSFHSRTNKTLLHLINIFPISSSCFFIAPGALLFSYSIS</sequence>
<name>A5E2K7_LODEL</name>
<dbReference type="AlphaFoldDB" id="A5E2K7"/>
<proteinExistence type="predicted"/>
<evidence type="ECO:0000313" key="3">
    <source>
        <dbReference type="Proteomes" id="UP000001996"/>
    </source>
</evidence>
<dbReference type="InParanoid" id="A5E2K7"/>
<evidence type="ECO:0000313" key="2">
    <source>
        <dbReference type="EMBL" id="EDK45666.1"/>
    </source>
</evidence>
<keyword evidence="3" id="KW-1185">Reference proteome</keyword>
<evidence type="ECO:0000256" key="1">
    <source>
        <dbReference type="SAM" id="Phobius"/>
    </source>
</evidence>
<feature type="transmembrane region" description="Helical" evidence="1">
    <location>
        <begin position="97"/>
        <end position="121"/>
    </location>
</feature>
<feature type="transmembrane region" description="Helical" evidence="1">
    <location>
        <begin position="133"/>
        <end position="158"/>
    </location>
</feature>
<reference evidence="2 3" key="1">
    <citation type="journal article" date="2009" name="Nature">
        <title>Evolution of pathogenicity and sexual reproduction in eight Candida genomes.</title>
        <authorList>
            <person name="Butler G."/>
            <person name="Rasmussen M.D."/>
            <person name="Lin M.F."/>
            <person name="Santos M.A."/>
            <person name="Sakthikumar S."/>
            <person name="Munro C.A."/>
            <person name="Rheinbay E."/>
            <person name="Grabherr M."/>
            <person name="Forche A."/>
            <person name="Reedy J.L."/>
            <person name="Agrafioti I."/>
            <person name="Arnaud M.B."/>
            <person name="Bates S."/>
            <person name="Brown A.J."/>
            <person name="Brunke S."/>
            <person name="Costanzo M.C."/>
            <person name="Fitzpatrick D.A."/>
            <person name="de Groot P.W."/>
            <person name="Harris D."/>
            <person name="Hoyer L.L."/>
            <person name="Hube B."/>
            <person name="Klis F.M."/>
            <person name="Kodira C."/>
            <person name="Lennard N."/>
            <person name="Logue M.E."/>
            <person name="Martin R."/>
            <person name="Neiman A.M."/>
            <person name="Nikolaou E."/>
            <person name="Quail M.A."/>
            <person name="Quinn J."/>
            <person name="Santos M.C."/>
            <person name="Schmitzberger F.F."/>
            <person name="Sherlock G."/>
            <person name="Shah P."/>
            <person name="Silverstein K.A."/>
            <person name="Skrzypek M.S."/>
            <person name="Soll D."/>
            <person name="Staggs R."/>
            <person name="Stansfield I."/>
            <person name="Stumpf M.P."/>
            <person name="Sudbery P.E."/>
            <person name="Srikantha T."/>
            <person name="Zeng Q."/>
            <person name="Berman J."/>
            <person name="Berriman M."/>
            <person name="Heitman J."/>
            <person name="Gow N.A."/>
            <person name="Lorenz M.C."/>
            <person name="Birren B.W."/>
            <person name="Kellis M."/>
            <person name="Cuomo C.A."/>
        </authorList>
    </citation>
    <scope>NUCLEOTIDE SEQUENCE [LARGE SCALE GENOMIC DNA]</scope>
    <source>
        <strain evidence="3">ATCC 11503 / BCRC 21390 / CBS 2605 / JCM 1781 / NBRC 1676 / NRRL YB-4239</strain>
    </source>
</reference>
<dbReference type="EMBL" id="CH981528">
    <property type="protein sequence ID" value="EDK45666.1"/>
    <property type="molecule type" value="Genomic_DNA"/>
</dbReference>
<gene>
    <name evidence="2" type="ORF">LELG_03844</name>
</gene>
<keyword evidence="1" id="KW-0472">Membrane</keyword>
<accession>A5E2K7</accession>
<organism evidence="2 3">
    <name type="scientific">Lodderomyces elongisporus (strain ATCC 11503 / CBS 2605 / JCM 1781 / NBRC 1676 / NRRL YB-4239)</name>
    <name type="common">Yeast</name>
    <name type="synonym">Saccharomyces elongisporus</name>
    <dbReference type="NCBI Taxonomy" id="379508"/>
    <lineage>
        <taxon>Eukaryota</taxon>
        <taxon>Fungi</taxon>
        <taxon>Dikarya</taxon>
        <taxon>Ascomycota</taxon>
        <taxon>Saccharomycotina</taxon>
        <taxon>Pichiomycetes</taxon>
        <taxon>Debaryomycetaceae</taxon>
        <taxon>Candida/Lodderomyces clade</taxon>
        <taxon>Lodderomyces</taxon>
    </lineage>
</organism>